<comment type="caution">
    <text evidence="1">The sequence shown here is derived from an EMBL/GenBank/DDBJ whole genome shotgun (WGS) entry which is preliminary data.</text>
</comment>
<protein>
    <submittedName>
        <fullName evidence="1">Uncharacterized protein</fullName>
    </submittedName>
</protein>
<evidence type="ECO:0000313" key="2">
    <source>
        <dbReference type="Proteomes" id="UP000050525"/>
    </source>
</evidence>
<dbReference type="AlphaFoldDB" id="A0A151NQG0"/>
<dbReference type="EMBL" id="AKHW03002379">
    <property type="protein sequence ID" value="KYO39077.1"/>
    <property type="molecule type" value="Genomic_DNA"/>
</dbReference>
<proteinExistence type="predicted"/>
<accession>A0A151NQG0</accession>
<name>A0A151NQG0_ALLMI</name>
<evidence type="ECO:0000313" key="1">
    <source>
        <dbReference type="EMBL" id="KYO39077.1"/>
    </source>
</evidence>
<reference evidence="1 2" key="1">
    <citation type="journal article" date="2012" name="Genome Biol.">
        <title>Sequencing three crocodilian genomes to illuminate the evolution of archosaurs and amniotes.</title>
        <authorList>
            <person name="St John J.A."/>
            <person name="Braun E.L."/>
            <person name="Isberg S.R."/>
            <person name="Miles L.G."/>
            <person name="Chong A.Y."/>
            <person name="Gongora J."/>
            <person name="Dalzell P."/>
            <person name="Moran C."/>
            <person name="Bed'hom B."/>
            <person name="Abzhanov A."/>
            <person name="Burgess S.C."/>
            <person name="Cooksey A.M."/>
            <person name="Castoe T.A."/>
            <person name="Crawford N.G."/>
            <person name="Densmore L.D."/>
            <person name="Drew J.C."/>
            <person name="Edwards S.V."/>
            <person name="Faircloth B.C."/>
            <person name="Fujita M.K."/>
            <person name="Greenwold M.J."/>
            <person name="Hoffmann F.G."/>
            <person name="Howard J.M."/>
            <person name="Iguchi T."/>
            <person name="Janes D.E."/>
            <person name="Khan S.Y."/>
            <person name="Kohno S."/>
            <person name="de Koning A.J."/>
            <person name="Lance S.L."/>
            <person name="McCarthy F.M."/>
            <person name="McCormack J.E."/>
            <person name="Merchant M.E."/>
            <person name="Peterson D.G."/>
            <person name="Pollock D.D."/>
            <person name="Pourmand N."/>
            <person name="Raney B.J."/>
            <person name="Roessler K.A."/>
            <person name="Sanford J.R."/>
            <person name="Sawyer R.H."/>
            <person name="Schmidt C.J."/>
            <person name="Triplett E.W."/>
            <person name="Tuberville T.D."/>
            <person name="Venegas-Anaya M."/>
            <person name="Howard J.T."/>
            <person name="Jarvis E.D."/>
            <person name="Guillette L.J.Jr."/>
            <person name="Glenn T.C."/>
            <person name="Green R.E."/>
            <person name="Ray D.A."/>
        </authorList>
    </citation>
    <scope>NUCLEOTIDE SEQUENCE [LARGE SCALE GENOMIC DNA]</scope>
    <source>
        <strain evidence="1">KSC_2009_1</strain>
    </source>
</reference>
<keyword evidence="2" id="KW-1185">Reference proteome</keyword>
<organism evidence="1 2">
    <name type="scientific">Alligator mississippiensis</name>
    <name type="common">American alligator</name>
    <dbReference type="NCBI Taxonomy" id="8496"/>
    <lineage>
        <taxon>Eukaryota</taxon>
        <taxon>Metazoa</taxon>
        <taxon>Chordata</taxon>
        <taxon>Craniata</taxon>
        <taxon>Vertebrata</taxon>
        <taxon>Euteleostomi</taxon>
        <taxon>Archelosauria</taxon>
        <taxon>Archosauria</taxon>
        <taxon>Crocodylia</taxon>
        <taxon>Alligatoridae</taxon>
        <taxon>Alligatorinae</taxon>
        <taxon>Alligator</taxon>
    </lineage>
</organism>
<gene>
    <name evidence="1" type="ORF">Y1Q_0000090</name>
</gene>
<sequence length="66" mass="7527">MILEWKIYNRSGTETLPRPDSPQKYEEFGWGFLKKAGNCRKENDGLMVKPTEVPLETTEHLSGSGE</sequence>
<dbReference type="Proteomes" id="UP000050525">
    <property type="component" value="Unassembled WGS sequence"/>
</dbReference>